<keyword evidence="1" id="KW-0732">Signal</keyword>
<name>A0A2S4UA22_9BASI</name>
<evidence type="ECO:0000313" key="3">
    <source>
        <dbReference type="Proteomes" id="UP000239156"/>
    </source>
</evidence>
<dbReference type="VEuPathDB" id="FungiDB:PSHT_08337"/>
<feature type="signal peptide" evidence="1">
    <location>
        <begin position="1"/>
        <end position="19"/>
    </location>
</feature>
<comment type="caution">
    <text evidence="2">The sequence shown here is derived from an EMBL/GenBank/DDBJ whole genome shotgun (WGS) entry which is preliminary data.</text>
</comment>
<organism evidence="2 3">
    <name type="scientific">Puccinia striiformis</name>
    <dbReference type="NCBI Taxonomy" id="27350"/>
    <lineage>
        <taxon>Eukaryota</taxon>
        <taxon>Fungi</taxon>
        <taxon>Dikarya</taxon>
        <taxon>Basidiomycota</taxon>
        <taxon>Pucciniomycotina</taxon>
        <taxon>Pucciniomycetes</taxon>
        <taxon>Pucciniales</taxon>
        <taxon>Pucciniaceae</taxon>
        <taxon>Puccinia</taxon>
    </lineage>
</organism>
<evidence type="ECO:0000256" key="1">
    <source>
        <dbReference type="SAM" id="SignalP"/>
    </source>
</evidence>
<keyword evidence="3" id="KW-1185">Reference proteome</keyword>
<dbReference type="VEuPathDB" id="FungiDB:PSTT_17064"/>
<dbReference type="EMBL" id="PKSL01000466">
    <property type="protein sequence ID" value="POV94024.1"/>
    <property type="molecule type" value="Genomic_DNA"/>
</dbReference>
<proteinExistence type="predicted"/>
<protein>
    <submittedName>
        <fullName evidence="2">Uncharacterized protein</fullName>
    </submittedName>
</protein>
<feature type="chain" id="PRO_5015684272" evidence="1">
    <location>
        <begin position="20"/>
        <end position="174"/>
    </location>
</feature>
<accession>A0A2S4UA22</accession>
<gene>
    <name evidence="2" type="ORF">PSTT_17064</name>
</gene>
<sequence length="174" mass="20257">MIIVMAIWCWSIYAPLTYASTWTRSQCERARWRHTWDFSCHDFPEHVRTFTPFLLLTFRPLQDRNPGMEDYEDALMDDFMDEINGMTNSSRSNRQGSDSKLAVHNRFKLLKPIMDVFQLPSSPNSPEASPYLLPYQTQSPFLSLIPLLRIILLGNLLLTSPRTPGRPIEPLFIH</sequence>
<dbReference type="Proteomes" id="UP000239156">
    <property type="component" value="Unassembled WGS sequence"/>
</dbReference>
<dbReference type="AlphaFoldDB" id="A0A2S4UA22"/>
<reference evidence="2" key="1">
    <citation type="submission" date="2017-12" db="EMBL/GenBank/DDBJ databases">
        <title>Gene loss provides genomic basis for host adaptation in cereal stripe rust fungi.</title>
        <authorList>
            <person name="Xia C."/>
        </authorList>
    </citation>
    <scope>NUCLEOTIDE SEQUENCE [LARGE SCALE GENOMIC DNA]</scope>
    <source>
        <strain evidence="2">93-210</strain>
    </source>
</reference>
<evidence type="ECO:0000313" key="2">
    <source>
        <dbReference type="EMBL" id="POV94024.1"/>
    </source>
</evidence>